<dbReference type="Gene3D" id="2.60.40.1120">
    <property type="entry name" value="Carboxypeptidase-like, regulatory domain"/>
    <property type="match status" value="1"/>
</dbReference>
<dbReference type="KEGG" id="dli:dnl_41470"/>
<evidence type="ECO:0000313" key="2">
    <source>
        <dbReference type="EMBL" id="QTA81797.1"/>
    </source>
</evidence>
<keyword evidence="1" id="KW-1133">Transmembrane helix</keyword>
<dbReference type="Pfam" id="PF13620">
    <property type="entry name" value="CarboxypepD_reg"/>
    <property type="match status" value="1"/>
</dbReference>
<sequence length="384" mass="43051">MEIKISKPIIYTLFLVIITTCGIYNNTFAQGFIETPTIVFQDNFDDSVIDLSKWRLGTMKYGDRFNEVGATTTESNGILRVSQDITDAGGYVRSQPIQVNPTGNIIIKKRFRVHYANQYFTGASSLYDVDNNETVLGGIGYTNYHYKITAVGFSLHGSGGSVLLDPIWDEWIEDQLVYNPETGEAIYTLNNEYSITNTLDILTGTQIAIDFYSYGWWTGHYMEVDWITVEQAQKPDSAIYKIEGYTFDADGYPIANVTIQLNGETFIYSDVNGYYLIEGLAEGDYVVSAEMDGIDFESNSVQVLLNNDSPFTRLDFKELITSQLIGDIDKDGDVDRDDAKIVQTYINKPVSECPECDLDGDSTITILDARKIVQLCTCIKCLCP</sequence>
<keyword evidence="2" id="KW-0378">Hydrolase</keyword>
<dbReference type="Proteomes" id="UP000663720">
    <property type="component" value="Chromosome"/>
</dbReference>
<keyword evidence="2" id="KW-0121">Carboxypeptidase</keyword>
<dbReference type="RefSeq" id="WP_207687789.1">
    <property type="nucleotide sequence ID" value="NZ_CP061799.1"/>
</dbReference>
<keyword evidence="2" id="KW-0645">Protease</keyword>
<dbReference type="Pfam" id="PF00404">
    <property type="entry name" value="Dockerin_1"/>
    <property type="match status" value="1"/>
</dbReference>
<keyword evidence="3" id="KW-1185">Reference proteome</keyword>
<dbReference type="GO" id="GO:0000272">
    <property type="term" value="P:polysaccharide catabolic process"/>
    <property type="evidence" value="ECO:0007669"/>
    <property type="project" value="InterPro"/>
</dbReference>
<protein>
    <submittedName>
        <fullName evidence="2">Carboxypeptidase regulatory-like domain-containing protein</fullName>
    </submittedName>
</protein>
<feature type="transmembrane region" description="Helical" evidence="1">
    <location>
        <begin position="9"/>
        <end position="28"/>
    </location>
</feature>
<proteinExistence type="predicted"/>
<dbReference type="EMBL" id="CP061799">
    <property type="protein sequence ID" value="QTA81797.1"/>
    <property type="molecule type" value="Genomic_DNA"/>
</dbReference>
<dbReference type="InterPro" id="IPR036439">
    <property type="entry name" value="Dockerin_dom_sf"/>
</dbReference>
<dbReference type="SUPFAM" id="SSF49452">
    <property type="entry name" value="Starch-binding domain-like"/>
    <property type="match status" value="1"/>
</dbReference>
<name>A0A975BAM6_9BACT</name>
<reference evidence="2" key="1">
    <citation type="journal article" date="2021" name="Microb. Physiol.">
        <title>Proteogenomic Insights into the Physiology of Marine, Sulfate-Reducing, Filamentous Desulfonema limicola and Desulfonema magnum.</title>
        <authorList>
            <person name="Schnaars V."/>
            <person name="Wohlbrand L."/>
            <person name="Scheve S."/>
            <person name="Hinrichs C."/>
            <person name="Reinhardt R."/>
            <person name="Rabus R."/>
        </authorList>
    </citation>
    <scope>NUCLEOTIDE SEQUENCE</scope>
    <source>
        <strain evidence="2">5ac10</strain>
    </source>
</reference>
<dbReference type="InterPro" id="IPR013784">
    <property type="entry name" value="Carb-bd-like_fold"/>
</dbReference>
<dbReference type="Gene3D" id="1.10.1330.10">
    <property type="entry name" value="Dockerin domain"/>
    <property type="match status" value="1"/>
</dbReference>
<dbReference type="AlphaFoldDB" id="A0A975BAM6"/>
<accession>A0A975BAM6</accession>
<dbReference type="InterPro" id="IPR002105">
    <property type="entry name" value="Dockerin_1_rpt"/>
</dbReference>
<evidence type="ECO:0000313" key="3">
    <source>
        <dbReference type="Proteomes" id="UP000663720"/>
    </source>
</evidence>
<dbReference type="GO" id="GO:0004553">
    <property type="term" value="F:hydrolase activity, hydrolyzing O-glycosyl compounds"/>
    <property type="evidence" value="ECO:0007669"/>
    <property type="project" value="InterPro"/>
</dbReference>
<organism evidence="2 3">
    <name type="scientific">Desulfonema limicola</name>
    <dbReference type="NCBI Taxonomy" id="45656"/>
    <lineage>
        <taxon>Bacteria</taxon>
        <taxon>Pseudomonadati</taxon>
        <taxon>Thermodesulfobacteriota</taxon>
        <taxon>Desulfobacteria</taxon>
        <taxon>Desulfobacterales</taxon>
        <taxon>Desulfococcaceae</taxon>
        <taxon>Desulfonema</taxon>
    </lineage>
</organism>
<gene>
    <name evidence="2" type="ORF">dnl_41470</name>
</gene>
<keyword evidence="1" id="KW-0472">Membrane</keyword>
<dbReference type="GO" id="GO:0030246">
    <property type="term" value="F:carbohydrate binding"/>
    <property type="evidence" value="ECO:0007669"/>
    <property type="project" value="InterPro"/>
</dbReference>
<evidence type="ECO:0000256" key="1">
    <source>
        <dbReference type="SAM" id="Phobius"/>
    </source>
</evidence>
<keyword evidence="1" id="KW-0812">Transmembrane</keyword>
<dbReference type="GO" id="GO:0004180">
    <property type="term" value="F:carboxypeptidase activity"/>
    <property type="evidence" value="ECO:0007669"/>
    <property type="project" value="UniProtKB-KW"/>
</dbReference>
<dbReference type="SUPFAM" id="SSF63446">
    <property type="entry name" value="Type I dockerin domain"/>
    <property type="match status" value="1"/>
</dbReference>